<feature type="region of interest" description="Disordered" evidence="4">
    <location>
        <begin position="126"/>
        <end position="174"/>
    </location>
</feature>
<feature type="coiled-coil region" evidence="3">
    <location>
        <begin position="178"/>
        <end position="261"/>
    </location>
</feature>
<dbReference type="AlphaFoldDB" id="A0A6L2PN17"/>
<feature type="region of interest" description="Disordered" evidence="4">
    <location>
        <begin position="278"/>
        <end position="301"/>
    </location>
</feature>
<reference evidence="6" key="1">
    <citation type="submission" date="2020-01" db="EMBL/GenBank/DDBJ databases">
        <title>Draft genome sequence of the Termite Coptotermes fromosanus.</title>
        <authorList>
            <person name="Itakura S."/>
            <person name="Yosikawa Y."/>
            <person name="Umezawa K."/>
        </authorList>
    </citation>
    <scope>NUCLEOTIDE SEQUENCE [LARGE SCALE GENOMIC DNA]</scope>
</reference>
<feature type="region of interest" description="Disordered" evidence="4">
    <location>
        <begin position="1"/>
        <end position="27"/>
    </location>
</feature>
<dbReference type="GO" id="GO:0006355">
    <property type="term" value="P:regulation of DNA-templated transcription"/>
    <property type="evidence" value="ECO:0007669"/>
    <property type="project" value="InterPro"/>
</dbReference>
<feature type="region of interest" description="Disordered" evidence="4">
    <location>
        <begin position="351"/>
        <end position="377"/>
    </location>
</feature>
<proteinExistence type="inferred from homology"/>
<dbReference type="PANTHER" id="PTHR19212">
    <property type="entry name" value="LEUCINE RICH REPEAT IN FLII INTERACTING PROTEIN"/>
    <property type="match status" value="1"/>
</dbReference>
<evidence type="ECO:0000256" key="3">
    <source>
        <dbReference type="SAM" id="Coils"/>
    </source>
</evidence>
<comment type="similarity">
    <text evidence="1">Belongs to the LRRFIP family.</text>
</comment>
<protein>
    <recommendedName>
        <fullName evidence="7">Leucine-rich repeat flightless-interacting protein 2</fullName>
    </recommendedName>
</protein>
<dbReference type="FunCoup" id="A0A6L2PN17">
    <property type="interactions" value="758"/>
</dbReference>
<name>A0A6L2PN17_COPFO</name>
<gene>
    <name evidence="5" type="ORF">Cfor_07526</name>
</gene>
<dbReference type="Proteomes" id="UP000502823">
    <property type="component" value="Unassembled WGS sequence"/>
</dbReference>
<evidence type="ECO:0000256" key="2">
    <source>
        <dbReference type="ARBA" id="ARBA00023054"/>
    </source>
</evidence>
<comment type="caution">
    <text evidence="5">The sequence shown here is derived from an EMBL/GenBank/DDBJ whole genome shotgun (WGS) entry which is preliminary data.</text>
</comment>
<sequence length="453" mass="51395">METPVVEESGEARAKQEGVEDAGEDPGLCHFSAYVSDGCGEIPSKSNAKLNGICFKEVTDSSFSGAETTSDTSTTKETDDCIVDFLDKNNDEAEARLAARRQARAEAREIRMRELERQQKEIEENADSVYDMYRDPSSRSTRVAATVSSTRSTSLGGTNSYQSSRRSSEDSLEEGISLRDVRQELKEVEEKFRKAMIQTAQLDNEKSSLTYQVELLKDRLEDLEEAYSQLQREHRDKCREHDQLKRVTTKLKEDLQIYKAELEERDRLIQEQGLMIVGDDQVSSEEESNSAEDGRSNMPRQAPRRVLVSVESAELLQTAGGGSLDVRLRKFAEEKNELQDQIRHLKLELEEERSRHKSDRQRGSNSVSLNGPDTDLLDVQREANKQLGDYKFKLQKAEQDVSTLQASVARLESQVIRYKSASETAEKVEDELKVEKRKLQREAIINELLELGV</sequence>
<evidence type="ECO:0000256" key="4">
    <source>
        <dbReference type="SAM" id="MobiDB-lite"/>
    </source>
</evidence>
<evidence type="ECO:0000313" key="5">
    <source>
        <dbReference type="EMBL" id="GFG33983.1"/>
    </source>
</evidence>
<accession>A0A6L2PN17</accession>
<dbReference type="OrthoDB" id="10028421at2759"/>
<dbReference type="EMBL" id="BLKM01011693">
    <property type="protein sequence ID" value="GFG33983.1"/>
    <property type="molecule type" value="Genomic_DNA"/>
</dbReference>
<evidence type="ECO:0008006" key="7">
    <source>
        <dbReference type="Google" id="ProtNLM"/>
    </source>
</evidence>
<organism evidence="5 6">
    <name type="scientific">Coptotermes formosanus</name>
    <name type="common">Formosan subterranean termite</name>
    <dbReference type="NCBI Taxonomy" id="36987"/>
    <lineage>
        <taxon>Eukaryota</taxon>
        <taxon>Metazoa</taxon>
        <taxon>Ecdysozoa</taxon>
        <taxon>Arthropoda</taxon>
        <taxon>Hexapoda</taxon>
        <taxon>Insecta</taxon>
        <taxon>Pterygota</taxon>
        <taxon>Neoptera</taxon>
        <taxon>Polyneoptera</taxon>
        <taxon>Dictyoptera</taxon>
        <taxon>Blattodea</taxon>
        <taxon>Blattoidea</taxon>
        <taxon>Termitoidae</taxon>
        <taxon>Rhinotermitidae</taxon>
        <taxon>Coptotermes</taxon>
    </lineage>
</organism>
<keyword evidence="2 3" id="KW-0175">Coiled coil</keyword>
<dbReference type="Pfam" id="PF09738">
    <property type="entry name" value="LRRFIP"/>
    <property type="match status" value="1"/>
</dbReference>
<dbReference type="Gene3D" id="1.20.5.4090">
    <property type="match status" value="1"/>
</dbReference>
<dbReference type="InterPro" id="IPR019139">
    <property type="entry name" value="LRRFIP1/2"/>
</dbReference>
<feature type="compositionally biased region" description="Low complexity" evidence="4">
    <location>
        <begin position="138"/>
        <end position="165"/>
    </location>
</feature>
<evidence type="ECO:0000313" key="6">
    <source>
        <dbReference type="Proteomes" id="UP000502823"/>
    </source>
</evidence>
<evidence type="ECO:0000256" key="1">
    <source>
        <dbReference type="ARBA" id="ARBA00008275"/>
    </source>
</evidence>
<dbReference type="InParanoid" id="A0A6L2PN17"/>
<keyword evidence="6" id="KW-1185">Reference proteome</keyword>
<dbReference type="PANTHER" id="PTHR19212:SF0">
    <property type="entry name" value="LD07988P"/>
    <property type="match status" value="1"/>
</dbReference>